<proteinExistence type="inferred from homology"/>
<evidence type="ECO:0000256" key="1">
    <source>
        <dbReference type="ARBA" id="ARBA00004651"/>
    </source>
</evidence>
<evidence type="ECO:0000259" key="8">
    <source>
        <dbReference type="Pfam" id="PF02687"/>
    </source>
</evidence>
<sequence length="377" mass="42022">MSPWIEKQRNIVDFTLSSLLRRKGKNTALALVYTFIIFILASVMFFTHALRKEASLVLKNAPDVVVQRMVAGRHDLIPADYADRLRKIRGVSGARVRLWGYYFDPVTGANYTLMVPEKFAGERGVIHIGAGIAKSRLASTGDMLVLRAYNGEPFMLKVTEVLSAESELVSFDLILMTEGDFRELFGIPKQYGTDVVLTVRNKKELTTVARKVTELLPDTRPLLRDEILRTYDSVFNWRGGVITVLLSGALFAFIIFAWDKASGLSAEEKKEIGILKAVGWETSDVLLMKFWEGAALSLSSFLAGTVLAYVHVFFASSPLFETALKGWSVLYPEFRLTPFIDGSQIATLFFLAVVPYTVATIVPSWRAATVDPDAVMR</sequence>
<dbReference type="EMBL" id="JAIOIV010000086">
    <property type="protein sequence ID" value="MBZ0156721.1"/>
    <property type="molecule type" value="Genomic_DNA"/>
</dbReference>
<evidence type="ECO:0000256" key="3">
    <source>
        <dbReference type="ARBA" id="ARBA00022475"/>
    </source>
</evidence>
<reference evidence="9" key="1">
    <citation type="journal article" date="2021" name="bioRxiv">
        <title>Unraveling nitrogen, sulfur and carbon metabolic pathways and microbial community transcriptional responses to substrate deprivation and toxicity stresses in a bioreactor mimicking anoxic brackish coastal sediment conditions.</title>
        <authorList>
            <person name="Martins P.D."/>
            <person name="Echeveste M.J."/>
            <person name="Arshad A."/>
            <person name="Kurth J."/>
            <person name="Ouboter H."/>
            <person name="Jetten M.S.M."/>
            <person name="Welte C.U."/>
        </authorList>
    </citation>
    <scope>NUCLEOTIDE SEQUENCE</scope>
    <source>
        <strain evidence="9">MAG_39</strain>
    </source>
</reference>
<evidence type="ECO:0000256" key="4">
    <source>
        <dbReference type="ARBA" id="ARBA00022692"/>
    </source>
</evidence>
<evidence type="ECO:0000313" key="9">
    <source>
        <dbReference type="EMBL" id="MBZ0156721.1"/>
    </source>
</evidence>
<dbReference type="InterPro" id="IPR003838">
    <property type="entry name" value="ABC3_permease_C"/>
</dbReference>
<evidence type="ECO:0000256" key="6">
    <source>
        <dbReference type="ARBA" id="ARBA00023136"/>
    </source>
</evidence>
<protein>
    <submittedName>
        <fullName evidence="9">FtsX-like permease family protein</fullName>
    </submittedName>
</protein>
<gene>
    <name evidence="9" type="ORF">K8I29_11005</name>
</gene>
<feature type="transmembrane region" description="Helical" evidence="7">
    <location>
        <begin position="28"/>
        <end position="50"/>
    </location>
</feature>
<dbReference type="Proteomes" id="UP000705867">
    <property type="component" value="Unassembled WGS sequence"/>
</dbReference>
<name>A0A953LX91_9BACT</name>
<feature type="transmembrane region" description="Helical" evidence="7">
    <location>
        <begin position="294"/>
        <end position="315"/>
    </location>
</feature>
<feature type="transmembrane region" description="Helical" evidence="7">
    <location>
        <begin position="239"/>
        <end position="258"/>
    </location>
</feature>
<keyword evidence="6 7" id="KW-0472">Membrane</keyword>
<keyword evidence="5 7" id="KW-1133">Transmembrane helix</keyword>
<reference evidence="9" key="2">
    <citation type="submission" date="2021-08" db="EMBL/GenBank/DDBJ databases">
        <authorList>
            <person name="Dalcin Martins P."/>
        </authorList>
    </citation>
    <scope>NUCLEOTIDE SEQUENCE</scope>
    <source>
        <strain evidence="9">MAG_39</strain>
    </source>
</reference>
<comment type="similarity">
    <text evidence="2">Belongs to the ABC-4 integral membrane protein family. LolC/E subfamily.</text>
</comment>
<keyword evidence="3" id="KW-1003">Cell membrane</keyword>
<evidence type="ECO:0000256" key="5">
    <source>
        <dbReference type="ARBA" id="ARBA00022989"/>
    </source>
</evidence>
<comment type="subcellular location">
    <subcellularLocation>
        <location evidence="1">Cell membrane</location>
        <topology evidence="1">Multi-pass membrane protein</topology>
    </subcellularLocation>
</comment>
<dbReference type="PANTHER" id="PTHR30489:SF0">
    <property type="entry name" value="LIPOPROTEIN-RELEASING SYSTEM TRANSMEMBRANE PROTEIN LOLE"/>
    <property type="match status" value="1"/>
</dbReference>
<dbReference type="PANTHER" id="PTHR30489">
    <property type="entry name" value="LIPOPROTEIN-RELEASING SYSTEM TRANSMEMBRANE PROTEIN LOLE"/>
    <property type="match status" value="1"/>
</dbReference>
<evidence type="ECO:0000256" key="7">
    <source>
        <dbReference type="SAM" id="Phobius"/>
    </source>
</evidence>
<dbReference type="AlphaFoldDB" id="A0A953LX91"/>
<keyword evidence="4 7" id="KW-0812">Transmembrane</keyword>
<dbReference type="GO" id="GO:0044874">
    <property type="term" value="P:lipoprotein localization to outer membrane"/>
    <property type="evidence" value="ECO:0007669"/>
    <property type="project" value="TreeGrafter"/>
</dbReference>
<dbReference type="Pfam" id="PF02687">
    <property type="entry name" value="FtsX"/>
    <property type="match status" value="1"/>
</dbReference>
<comment type="caution">
    <text evidence="9">The sequence shown here is derived from an EMBL/GenBank/DDBJ whole genome shotgun (WGS) entry which is preliminary data.</text>
</comment>
<dbReference type="GO" id="GO:0098797">
    <property type="term" value="C:plasma membrane protein complex"/>
    <property type="evidence" value="ECO:0007669"/>
    <property type="project" value="TreeGrafter"/>
</dbReference>
<feature type="transmembrane region" description="Helical" evidence="7">
    <location>
        <begin position="345"/>
        <end position="365"/>
    </location>
</feature>
<accession>A0A953LX91</accession>
<dbReference type="InterPro" id="IPR051447">
    <property type="entry name" value="Lipoprotein-release_system"/>
</dbReference>
<evidence type="ECO:0000313" key="10">
    <source>
        <dbReference type="Proteomes" id="UP000705867"/>
    </source>
</evidence>
<feature type="domain" description="ABC3 transporter permease C-terminal" evidence="8">
    <location>
        <begin position="265"/>
        <end position="372"/>
    </location>
</feature>
<organism evidence="9 10">
    <name type="scientific">Candidatus Nitrobium versatile</name>
    <dbReference type="NCBI Taxonomy" id="2884831"/>
    <lineage>
        <taxon>Bacteria</taxon>
        <taxon>Pseudomonadati</taxon>
        <taxon>Nitrospirota</taxon>
        <taxon>Nitrospiria</taxon>
        <taxon>Nitrospirales</taxon>
        <taxon>Nitrospiraceae</taxon>
        <taxon>Candidatus Nitrobium</taxon>
    </lineage>
</organism>
<evidence type="ECO:0000256" key="2">
    <source>
        <dbReference type="ARBA" id="ARBA00005236"/>
    </source>
</evidence>